<keyword evidence="1" id="KW-0732">Signal</keyword>
<keyword evidence="3" id="KW-1185">Reference proteome</keyword>
<name>A0A8J7LNC9_9FLAO</name>
<gene>
    <name evidence="2" type="ORF">JF259_06615</name>
</gene>
<evidence type="ECO:0008006" key="4">
    <source>
        <dbReference type="Google" id="ProtNLM"/>
    </source>
</evidence>
<dbReference type="AlphaFoldDB" id="A0A8J7LNC9"/>
<dbReference type="EMBL" id="JAELVQ010000006">
    <property type="protein sequence ID" value="MBJ6367753.1"/>
    <property type="molecule type" value="Genomic_DNA"/>
</dbReference>
<dbReference type="RefSeq" id="WP_199114522.1">
    <property type="nucleotide sequence ID" value="NZ_JAELVQ010000006.1"/>
</dbReference>
<proteinExistence type="predicted"/>
<reference evidence="2" key="1">
    <citation type="submission" date="2020-12" db="EMBL/GenBank/DDBJ databases">
        <title>Snuella sp. nov., isolated from sediment in Incheon.</title>
        <authorList>
            <person name="Kim W."/>
        </authorList>
    </citation>
    <scope>NUCLEOTIDE SEQUENCE</scope>
    <source>
        <strain evidence="2">CAU 1569</strain>
    </source>
</reference>
<dbReference type="Proteomes" id="UP000610931">
    <property type="component" value="Unassembled WGS sequence"/>
</dbReference>
<evidence type="ECO:0000313" key="3">
    <source>
        <dbReference type="Proteomes" id="UP000610931"/>
    </source>
</evidence>
<feature type="chain" id="PRO_5035166092" description="Outer membrane protein beta-barrel domain-containing protein" evidence="1">
    <location>
        <begin position="21"/>
        <end position="287"/>
    </location>
</feature>
<sequence length="287" mass="32622">MKTIFSLLCALLISPLYCSAQETYTVNGEQLLLKTEVKGALSLLSYRNKDQSRFFIKDKSNDIIELIHPRDGGNTYKKTLESLTQGKNMSAQLVGFGRYSLKQFVKAYNSNGHRKYAYTDERVQAQLRIGIYSGVTNHPFIDTPRQVSAALFGAILEVYEKNSAARQSGYISIEQALGNVNMGYASTQFGLGYRFRYIKNSWFNEYLNLQLANFTFSNRTFESSNDENKHEKRASFSVPLVFGLGMDIKVGDTSFITLNYNEIFAVFADYHNSFPVNFIIGYKFNLP</sequence>
<protein>
    <recommendedName>
        <fullName evidence="4">Outer membrane protein beta-barrel domain-containing protein</fullName>
    </recommendedName>
</protein>
<evidence type="ECO:0000256" key="1">
    <source>
        <dbReference type="SAM" id="SignalP"/>
    </source>
</evidence>
<accession>A0A8J7LNC9</accession>
<organism evidence="2 3">
    <name type="scientific">Snuella sedimenti</name>
    <dbReference type="NCBI Taxonomy" id="2798802"/>
    <lineage>
        <taxon>Bacteria</taxon>
        <taxon>Pseudomonadati</taxon>
        <taxon>Bacteroidota</taxon>
        <taxon>Flavobacteriia</taxon>
        <taxon>Flavobacteriales</taxon>
        <taxon>Flavobacteriaceae</taxon>
        <taxon>Snuella</taxon>
    </lineage>
</organism>
<evidence type="ECO:0000313" key="2">
    <source>
        <dbReference type="EMBL" id="MBJ6367753.1"/>
    </source>
</evidence>
<feature type="signal peptide" evidence="1">
    <location>
        <begin position="1"/>
        <end position="20"/>
    </location>
</feature>
<comment type="caution">
    <text evidence="2">The sequence shown here is derived from an EMBL/GenBank/DDBJ whole genome shotgun (WGS) entry which is preliminary data.</text>
</comment>